<dbReference type="CDD" id="cd06170">
    <property type="entry name" value="LuxR_C_like"/>
    <property type="match status" value="1"/>
</dbReference>
<dbReference type="GO" id="GO:0003677">
    <property type="term" value="F:DNA binding"/>
    <property type="evidence" value="ECO:0007669"/>
    <property type="project" value="UniProtKB-KW"/>
</dbReference>
<proteinExistence type="predicted"/>
<dbReference type="OrthoDB" id="7170628at2"/>
<dbReference type="AlphaFoldDB" id="A0A2U2DNK4"/>
<dbReference type="Gene3D" id="1.10.10.10">
    <property type="entry name" value="Winged helix-like DNA-binding domain superfamily/Winged helix DNA-binding domain"/>
    <property type="match status" value="1"/>
</dbReference>
<reference evidence="5 6" key="1">
    <citation type="submission" date="2018-05" db="EMBL/GenBank/DDBJ databases">
        <title>The draft genome of strain NS-104.</title>
        <authorList>
            <person name="Hang P."/>
            <person name="Jiang J."/>
        </authorList>
    </citation>
    <scope>NUCLEOTIDE SEQUENCE [LARGE SCALE GENOMIC DNA]</scope>
    <source>
        <strain evidence="5 6">NS-104</strain>
    </source>
</reference>
<evidence type="ECO:0000256" key="2">
    <source>
        <dbReference type="ARBA" id="ARBA00023125"/>
    </source>
</evidence>
<evidence type="ECO:0000256" key="3">
    <source>
        <dbReference type="ARBA" id="ARBA00023163"/>
    </source>
</evidence>
<dbReference type="Pfam" id="PF03472">
    <property type="entry name" value="Autoind_bind"/>
    <property type="match status" value="1"/>
</dbReference>
<dbReference type="InterPro" id="IPR036388">
    <property type="entry name" value="WH-like_DNA-bd_sf"/>
</dbReference>
<dbReference type="GO" id="GO:0006355">
    <property type="term" value="P:regulation of DNA-templated transcription"/>
    <property type="evidence" value="ECO:0007669"/>
    <property type="project" value="InterPro"/>
</dbReference>
<comment type="caution">
    <text evidence="5">The sequence shown here is derived from an EMBL/GenBank/DDBJ whole genome shotgun (WGS) entry which is preliminary data.</text>
</comment>
<keyword evidence="2 5" id="KW-0238">DNA-binding</keyword>
<dbReference type="Proteomes" id="UP000245252">
    <property type="component" value="Unassembled WGS sequence"/>
</dbReference>
<keyword evidence="3" id="KW-0804">Transcription</keyword>
<dbReference type="EMBL" id="QFBC01000008">
    <property type="protein sequence ID" value="PWE54884.1"/>
    <property type="molecule type" value="Genomic_DNA"/>
</dbReference>
<evidence type="ECO:0000259" key="4">
    <source>
        <dbReference type="PROSITE" id="PS50043"/>
    </source>
</evidence>
<organism evidence="5 6">
    <name type="scientific">Metarhizobium album</name>
    <dbReference type="NCBI Taxonomy" id="2182425"/>
    <lineage>
        <taxon>Bacteria</taxon>
        <taxon>Pseudomonadati</taxon>
        <taxon>Pseudomonadota</taxon>
        <taxon>Alphaproteobacteria</taxon>
        <taxon>Hyphomicrobiales</taxon>
        <taxon>Rhizobiaceae</taxon>
        <taxon>Metarhizobium</taxon>
    </lineage>
</organism>
<keyword evidence="6" id="KW-1185">Reference proteome</keyword>
<dbReference type="RefSeq" id="WP_109459684.1">
    <property type="nucleotide sequence ID" value="NZ_QFBC01000008.1"/>
</dbReference>
<name>A0A2U2DNK4_9HYPH</name>
<keyword evidence="1" id="KW-0805">Transcription regulation</keyword>
<sequence length="244" mass="27264">MPITPLSVVAPNALDDFQDLRSVPPHRHFGRIDAIDRFRLAVPFDYIYISGLDVDHYRFGIGVSVDTDMPPAFVDAYIADRLAAKDPFVRAARTSRTPLREADVYANSPAPRRLQYLTQTFAIENRTFFPIMRGEVVYGGVCVTRTTPFDPNEMKFLELAAPCLHRAVTRPLMERFAAQQMKLTKGEIVCLSAASLGFTSEEIASQSGYQSDTVNSYIKNATKKLGASNRSQAIAEAIRRRLID</sequence>
<evidence type="ECO:0000256" key="1">
    <source>
        <dbReference type="ARBA" id="ARBA00023015"/>
    </source>
</evidence>
<dbReference type="InterPro" id="IPR000792">
    <property type="entry name" value="Tscrpt_reg_LuxR_C"/>
</dbReference>
<dbReference type="InterPro" id="IPR005143">
    <property type="entry name" value="TF_LuxR_autoind-bd_dom"/>
</dbReference>
<evidence type="ECO:0000313" key="6">
    <source>
        <dbReference type="Proteomes" id="UP000245252"/>
    </source>
</evidence>
<dbReference type="SUPFAM" id="SSF75516">
    <property type="entry name" value="Pheromone-binding domain of LuxR-like quorum-sensing transcription factors"/>
    <property type="match status" value="1"/>
</dbReference>
<dbReference type="Pfam" id="PF00196">
    <property type="entry name" value="GerE"/>
    <property type="match status" value="1"/>
</dbReference>
<protein>
    <submittedName>
        <fullName evidence="5">DNA-binding protein</fullName>
    </submittedName>
</protein>
<dbReference type="Gene3D" id="3.30.450.80">
    <property type="entry name" value="Transcription factor LuxR-like, autoinducer-binding domain"/>
    <property type="match status" value="1"/>
</dbReference>
<dbReference type="PROSITE" id="PS50043">
    <property type="entry name" value="HTH_LUXR_2"/>
    <property type="match status" value="1"/>
</dbReference>
<evidence type="ECO:0000313" key="5">
    <source>
        <dbReference type="EMBL" id="PWE54884.1"/>
    </source>
</evidence>
<feature type="domain" description="HTH luxR-type" evidence="4">
    <location>
        <begin position="175"/>
        <end position="241"/>
    </location>
</feature>
<dbReference type="InterPro" id="IPR036693">
    <property type="entry name" value="TF_LuxR_autoind-bd_dom_sf"/>
</dbReference>
<accession>A0A2U2DNK4</accession>
<dbReference type="InterPro" id="IPR016032">
    <property type="entry name" value="Sig_transdc_resp-reg_C-effctor"/>
</dbReference>
<gene>
    <name evidence="5" type="ORF">DEM27_18275</name>
</gene>
<dbReference type="SUPFAM" id="SSF46894">
    <property type="entry name" value="C-terminal effector domain of the bipartite response regulators"/>
    <property type="match status" value="1"/>
</dbReference>
<dbReference type="SMART" id="SM00421">
    <property type="entry name" value="HTH_LUXR"/>
    <property type="match status" value="1"/>
</dbReference>